<dbReference type="NCBIfam" id="TIGR02532">
    <property type="entry name" value="IV_pilin_GFxxxE"/>
    <property type="match status" value="1"/>
</dbReference>
<feature type="transmembrane region" description="Helical" evidence="3">
    <location>
        <begin position="6"/>
        <end position="28"/>
    </location>
</feature>
<comment type="caution">
    <text evidence="4">The sequence shown here is derived from an EMBL/GenBank/DDBJ whole genome shotgun (WGS) entry which is preliminary data.</text>
</comment>
<proteinExistence type="predicted"/>
<reference evidence="4" key="1">
    <citation type="submission" date="2021-04" db="EMBL/GenBank/DDBJ databases">
        <title>Taxonomic assessment of Weissella genus.</title>
        <authorList>
            <person name="Fanelli F."/>
            <person name="Chieffi D."/>
            <person name="Dell'Aquila A."/>
            <person name="Gyu-Sung C."/>
            <person name="Franz C.M.A.P."/>
            <person name="Fusco V."/>
        </authorList>
    </citation>
    <scope>NUCLEOTIDE SEQUENCE</scope>
    <source>
        <strain evidence="4">LMG 25373</strain>
    </source>
</reference>
<evidence type="ECO:0000256" key="1">
    <source>
        <dbReference type="ARBA" id="ARBA00004241"/>
    </source>
</evidence>
<dbReference type="Proteomes" id="UP001057481">
    <property type="component" value="Unassembled WGS sequence"/>
</dbReference>
<accession>A0ABT0VJL6</accession>
<keyword evidence="3" id="KW-0812">Transmembrane</keyword>
<evidence type="ECO:0000313" key="5">
    <source>
        <dbReference type="Proteomes" id="UP001057481"/>
    </source>
</evidence>
<keyword evidence="2" id="KW-0178">Competence</keyword>
<gene>
    <name evidence="4" type="ORF">KAK10_08955</name>
</gene>
<evidence type="ECO:0000256" key="2">
    <source>
        <dbReference type="ARBA" id="ARBA00023287"/>
    </source>
</evidence>
<organism evidence="4 5">
    <name type="scientific">Periweissella beninensis</name>
    <dbReference type="NCBI Taxonomy" id="504936"/>
    <lineage>
        <taxon>Bacteria</taxon>
        <taxon>Bacillati</taxon>
        <taxon>Bacillota</taxon>
        <taxon>Bacilli</taxon>
        <taxon>Lactobacillales</taxon>
        <taxon>Lactobacillaceae</taxon>
        <taxon>Periweissella</taxon>
    </lineage>
</organism>
<keyword evidence="5" id="KW-1185">Reference proteome</keyword>
<keyword evidence="3" id="KW-1133">Transmembrane helix</keyword>
<comment type="subcellular location">
    <subcellularLocation>
        <location evidence="1">Cell surface</location>
    </subcellularLocation>
</comment>
<protein>
    <submittedName>
        <fullName evidence="4">Prepilin-type N-terminal cleavage/methylation domain-containing protein</fullName>
    </submittedName>
</protein>
<evidence type="ECO:0000313" key="4">
    <source>
        <dbReference type="EMBL" id="MCM2438026.1"/>
    </source>
</evidence>
<sequence length="144" mass="16873">MYKGFTLIEAVLVLTIVSGLMLFGYYQVDYAQQRAESRFWQALDLTWRQAQMATWDSDDYLDFRFYQHELLVWQNGKIVRSLPYPRSIICNVKKTKSVIVSNQGVIQPTKVILITQQGVHYEISWGFNWGTYKITPEPAGVYHR</sequence>
<name>A0ABT0VJL6_9LACO</name>
<dbReference type="InterPro" id="IPR012902">
    <property type="entry name" value="N_methyl_site"/>
</dbReference>
<keyword evidence="3" id="KW-0472">Membrane</keyword>
<dbReference type="EMBL" id="JAGMVS010000074">
    <property type="protein sequence ID" value="MCM2438026.1"/>
    <property type="molecule type" value="Genomic_DNA"/>
</dbReference>
<evidence type="ECO:0000256" key="3">
    <source>
        <dbReference type="SAM" id="Phobius"/>
    </source>
</evidence>